<accession>A0ABU6THL2</accession>
<dbReference type="EMBL" id="JASCZI010090983">
    <property type="protein sequence ID" value="MED6148245.1"/>
    <property type="molecule type" value="Genomic_DNA"/>
</dbReference>
<keyword evidence="1" id="KW-0677">Repeat</keyword>
<dbReference type="InterPro" id="IPR033443">
    <property type="entry name" value="PROP1-like_PPR_dom"/>
</dbReference>
<keyword evidence="6" id="KW-1185">Reference proteome</keyword>
<dbReference type="Gene3D" id="1.25.40.10">
    <property type="entry name" value="Tetratricopeptide repeat domain"/>
    <property type="match status" value="2"/>
</dbReference>
<protein>
    <recommendedName>
        <fullName evidence="4">PROP1-like PPR domain-containing protein</fullName>
    </recommendedName>
</protein>
<feature type="region of interest" description="Disordered" evidence="3">
    <location>
        <begin position="54"/>
        <end position="78"/>
    </location>
</feature>
<sequence>MSWRTLISRRKNLTRFLPFSQNAPIHSSIFHPLPFPPSTATTTTSRNFHSSRVTTTQLGSQLGSKPSNSLVHSSSIADEEQDADGTMNEFLSRFVWMMRKKVRESYPDSDKGTVDAMLLVIVDRVVSELEKGGFDGVVGAATAAFRPGDDGDFSEDLWRTMWEVSNVVIEGMNKERKKEKMKGFLQCDEVKQMCRFAGEVGIRGDLLREMRFKWAREKMEEHEFYEGLERMRKEAEAEDNEEDEQGGTEHEDVGVGVAEEGGKVVGLPKRKGKIKYKIYGLDLSDQKWASVADRIHEAGEVMWPKEAKPITGRCKIVTEQILKFKEEEGSDELLRLLAEWVELLQPSRVDWKSLLDRLKQQNLPLYYKVAEIVLTEDSFQTNISDYCRLIDAYAKENRFEDAERMVKKLNEKGMLPDASAATELLHMYCKAGNLERAKEAFEILKGQGFQPNIKVYTAMIMAHVNANDPAKGEHLLREMEMKDIKPTKEIYMALLRTFSKRGEANGAEGISTMLQFAGFQHTKESCTLLVEAHANAGNPDSARKNFDNMVQFGHKPDDRCTASMIVAYENKNLLDEALELLLNLENDGFEPGVATYSVLVDWMGRLLLVDEAEQLLSKIAQLGEAPPFKVQVSLCDMYARAGIEKKALQALGVVEARKDELEHADFERIIQSLLAGGFEQDAWRMCGIMEAQGFTPSESLRMALLKPSHKLPKFR</sequence>
<dbReference type="NCBIfam" id="TIGR00756">
    <property type="entry name" value="PPR"/>
    <property type="match status" value="3"/>
</dbReference>
<evidence type="ECO:0000256" key="1">
    <source>
        <dbReference type="ARBA" id="ARBA00022737"/>
    </source>
</evidence>
<evidence type="ECO:0000313" key="6">
    <source>
        <dbReference type="Proteomes" id="UP001341840"/>
    </source>
</evidence>
<evidence type="ECO:0000256" key="2">
    <source>
        <dbReference type="PROSITE-ProRule" id="PRU00708"/>
    </source>
</evidence>
<feature type="region of interest" description="Disordered" evidence="3">
    <location>
        <begin position="231"/>
        <end position="253"/>
    </location>
</feature>
<evidence type="ECO:0000256" key="3">
    <source>
        <dbReference type="SAM" id="MobiDB-lite"/>
    </source>
</evidence>
<reference evidence="5 6" key="1">
    <citation type="journal article" date="2023" name="Plants (Basel)">
        <title>Bridging the Gap: Combining Genomics and Transcriptomics Approaches to Understand Stylosanthes scabra, an Orphan Legume from the Brazilian Caatinga.</title>
        <authorList>
            <person name="Ferreira-Neto J.R.C."/>
            <person name="da Silva M.D."/>
            <person name="Binneck E."/>
            <person name="de Melo N.F."/>
            <person name="da Silva R.H."/>
            <person name="de Melo A.L.T.M."/>
            <person name="Pandolfi V."/>
            <person name="Bustamante F.O."/>
            <person name="Brasileiro-Vidal A.C."/>
            <person name="Benko-Iseppon A.M."/>
        </authorList>
    </citation>
    <scope>NUCLEOTIDE SEQUENCE [LARGE SCALE GENOMIC DNA]</scope>
    <source>
        <tissue evidence="5">Leaves</tissue>
    </source>
</reference>
<feature type="compositionally biased region" description="Polar residues" evidence="3">
    <location>
        <begin position="54"/>
        <end position="76"/>
    </location>
</feature>
<comment type="caution">
    <text evidence="5">The sequence shown here is derived from an EMBL/GenBank/DDBJ whole genome shotgun (WGS) entry which is preliminary data.</text>
</comment>
<feature type="domain" description="PROP1-like PPR" evidence="4">
    <location>
        <begin position="436"/>
        <end position="540"/>
    </location>
</feature>
<dbReference type="PROSITE" id="PS51375">
    <property type="entry name" value="PPR"/>
    <property type="match status" value="4"/>
</dbReference>
<dbReference type="Pfam" id="PF17177">
    <property type="entry name" value="PPR_long"/>
    <property type="match status" value="1"/>
</dbReference>
<dbReference type="PANTHER" id="PTHR46862:SF2">
    <property type="entry name" value="OS02G0611400 PROTEIN"/>
    <property type="match status" value="1"/>
</dbReference>
<name>A0ABU6THL2_9FABA</name>
<feature type="repeat" description="PPR" evidence="2">
    <location>
        <begin position="522"/>
        <end position="556"/>
    </location>
</feature>
<dbReference type="Pfam" id="PF01535">
    <property type="entry name" value="PPR"/>
    <property type="match status" value="3"/>
</dbReference>
<dbReference type="InterPro" id="IPR002885">
    <property type="entry name" value="PPR_rpt"/>
</dbReference>
<proteinExistence type="predicted"/>
<evidence type="ECO:0000313" key="5">
    <source>
        <dbReference type="EMBL" id="MED6148245.1"/>
    </source>
</evidence>
<evidence type="ECO:0000259" key="4">
    <source>
        <dbReference type="Pfam" id="PF17177"/>
    </source>
</evidence>
<feature type="repeat" description="PPR" evidence="2">
    <location>
        <begin position="382"/>
        <end position="416"/>
    </location>
</feature>
<organism evidence="5 6">
    <name type="scientific">Stylosanthes scabra</name>
    <dbReference type="NCBI Taxonomy" id="79078"/>
    <lineage>
        <taxon>Eukaryota</taxon>
        <taxon>Viridiplantae</taxon>
        <taxon>Streptophyta</taxon>
        <taxon>Embryophyta</taxon>
        <taxon>Tracheophyta</taxon>
        <taxon>Spermatophyta</taxon>
        <taxon>Magnoliopsida</taxon>
        <taxon>eudicotyledons</taxon>
        <taxon>Gunneridae</taxon>
        <taxon>Pentapetalae</taxon>
        <taxon>rosids</taxon>
        <taxon>fabids</taxon>
        <taxon>Fabales</taxon>
        <taxon>Fabaceae</taxon>
        <taxon>Papilionoideae</taxon>
        <taxon>50 kb inversion clade</taxon>
        <taxon>dalbergioids sensu lato</taxon>
        <taxon>Dalbergieae</taxon>
        <taxon>Pterocarpus clade</taxon>
        <taxon>Stylosanthes</taxon>
    </lineage>
</organism>
<feature type="repeat" description="PPR" evidence="2">
    <location>
        <begin position="417"/>
        <end position="451"/>
    </location>
</feature>
<feature type="compositionally biased region" description="Acidic residues" evidence="3">
    <location>
        <begin position="236"/>
        <end position="246"/>
    </location>
</feature>
<gene>
    <name evidence="5" type="ORF">PIB30_051322</name>
</gene>
<dbReference type="InterPro" id="IPR011990">
    <property type="entry name" value="TPR-like_helical_dom_sf"/>
</dbReference>
<feature type="repeat" description="PPR" evidence="2">
    <location>
        <begin position="452"/>
        <end position="486"/>
    </location>
</feature>
<dbReference type="Proteomes" id="UP001341840">
    <property type="component" value="Unassembled WGS sequence"/>
</dbReference>
<dbReference type="PANTHER" id="PTHR46862">
    <property type="entry name" value="OS07G0661900 PROTEIN"/>
    <property type="match status" value="1"/>
</dbReference>